<keyword evidence="5" id="KW-0804">Transcription</keyword>
<dbReference type="InterPro" id="IPR015422">
    <property type="entry name" value="PyrdxlP-dep_Trfase_small"/>
</dbReference>
<dbReference type="InterPro" id="IPR036390">
    <property type="entry name" value="WH_DNA-bd_sf"/>
</dbReference>
<evidence type="ECO:0000259" key="6">
    <source>
        <dbReference type="PROSITE" id="PS50949"/>
    </source>
</evidence>
<dbReference type="EMBL" id="RFLX01000060">
    <property type="protein sequence ID" value="RMI15376.1"/>
    <property type="molecule type" value="Genomic_DNA"/>
</dbReference>
<dbReference type="Gene3D" id="3.40.640.10">
    <property type="entry name" value="Type I PLP-dependent aspartate aminotransferase-like (Major domain)"/>
    <property type="match status" value="1"/>
</dbReference>
<dbReference type="OrthoDB" id="9804020at2"/>
<dbReference type="InterPro" id="IPR036388">
    <property type="entry name" value="WH-like_DNA-bd_sf"/>
</dbReference>
<dbReference type="PANTHER" id="PTHR46577:SF1">
    <property type="entry name" value="HTH-TYPE TRANSCRIPTIONAL REGULATORY PROTEIN GABR"/>
    <property type="match status" value="1"/>
</dbReference>
<evidence type="ECO:0000313" key="8">
    <source>
        <dbReference type="EMBL" id="RMI15376.1"/>
    </source>
</evidence>
<name>A0A3A9JPN2_9PROT</name>
<evidence type="ECO:0000313" key="9">
    <source>
        <dbReference type="Proteomes" id="UP000274097"/>
    </source>
</evidence>
<proteinExistence type="inferred from homology"/>
<evidence type="ECO:0000256" key="2">
    <source>
        <dbReference type="ARBA" id="ARBA00022898"/>
    </source>
</evidence>
<keyword evidence="4" id="KW-0238">DNA-binding</keyword>
<evidence type="ECO:0000256" key="5">
    <source>
        <dbReference type="ARBA" id="ARBA00023163"/>
    </source>
</evidence>
<dbReference type="RefSeq" id="WP_120639799.1">
    <property type="nucleotide sequence ID" value="NZ_RAQU01000139.1"/>
</dbReference>
<dbReference type="GO" id="GO:0008483">
    <property type="term" value="F:transaminase activity"/>
    <property type="evidence" value="ECO:0007669"/>
    <property type="project" value="UniProtKB-KW"/>
</dbReference>
<evidence type="ECO:0000256" key="1">
    <source>
        <dbReference type="ARBA" id="ARBA00005384"/>
    </source>
</evidence>
<dbReference type="Proteomes" id="UP000278036">
    <property type="component" value="Unassembled WGS sequence"/>
</dbReference>
<dbReference type="PANTHER" id="PTHR46577">
    <property type="entry name" value="HTH-TYPE TRANSCRIPTIONAL REGULATORY PROTEIN GABR"/>
    <property type="match status" value="1"/>
</dbReference>
<comment type="caution">
    <text evidence="7">The sequence shown here is derived from an EMBL/GenBank/DDBJ whole genome shotgun (WGS) entry which is preliminary data.</text>
</comment>
<evidence type="ECO:0000313" key="7">
    <source>
        <dbReference type="EMBL" id="RKK02618.1"/>
    </source>
</evidence>
<evidence type="ECO:0000256" key="3">
    <source>
        <dbReference type="ARBA" id="ARBA00023015"/>
    </source>
</evidence>
<dbReference type="Proteomes" id="UP000274097">
    <property type="component" value="Unassembled WGS sequence"/>
</dbReference>
<dbReference type="PROSITE" id="PS50949">
    <property type="entry name" value="HTH_GNTR"/>
    <property type="match status" value="1"/>
</dbReference>
<dbReference type="CDD" id="cd00609">
    <property type="entry name" value="AAT_like"/>
    <property type="match status" value="1"/>
</dbReference>
<dbReference type="GO" id="GO:0003677">
    <property type="term" value="F:DNA binding"/>
    <property type="evidence" value="ECO:0007669"/>
    <property type="project" value="UniProtKB-KW"/>
</dbReference>
<dbReference type="InParanoid" id="A0A3A9JPN2"/>
<keyword evidence="7" id="KW-0032">Aminotransferase</keyword>
<dbReference type="EMBL" id="RAQU01000139">
    <property type="protein sequence ID" value="RKK02618.1"/>
    <property type="molecule type" value="Genomic_DNA"/>
</dbReference>
<accession>A0A3A9JPN2</accession>
<evidence type="ECO:0000256" key="4">
    <source>
        <dbReference type="ARBA" id="ARBA00023125"/>
    </source>
</evidence>
<dbReference type="SUPFAM" id="SSF53383">
    <property type="entry name" value="PLP-dependent transferases"/>
    <property type="match status" value="1"/>
</dbReference>
<reference evidence="7 10" key="1">
    <citation type="submission" date="2018-09" db="EMBL/GenBank/DDBJ databases">
        <title>Roseomonas sp. nov., isolated from feces of Tibetan antelopes in the Qinghai-Tibet plateau, China.</title>
        <authorList>
            <person name="Tian Z."/>
        </authorList>
    </citation>
    <scope>NUCLEOTIDE SEQUENCE [LARGE SCALE GENOMIC DNA]</scope>
    <source>
        <strain evidence="8 9">Z23</strain>
        <strain evidence="7 10">Z24</strain>
    </source>
</reference>
<gene>
    <name evidence="7" type="ORF">D6Z83_18875</name>
    <name evidence="8" type="ORF">EBE87_26080</name>
</gene>
<dbReference type="Gene3D" id="1.10.10.10">
    <property type="entry name" value="Winged helix-like DNA-binding domain superfamily/Winged helix DNA-binding domain"/>
    <property type="match status" value="1"/>
</dbReference>
<keyword evidence="9" id="KW-1185">Reference proteome</keyword>
<dbReference type="GO" id="GO:0003700">
    <property type="term" value="F:DNA-binding transcription factor activity"/>
    <property type="evidence" value="ECO:0007669"/>
    <property type="project" value="InterPro"/>
</dbReference>
<dbReference type="InterPro" id="IPR051446">
    <property type="entry name" value="HTH_trans_reg/aminotransferase"/>
</dbReference>
<keyword evidence="3" id="KW-0805">Transcription regulation</keyword>
<organism evidence="7 10">
    <name type="scientific">Teichococcus wenyumeiae</name>
    <dbReference type="NCBI Taxonomy" id="2478470"/>
    <lineage>
        <taxon>Bacteria</taxon>
        <taxon>Pseudomonadati</taxon>
        <taxon>Pseudomonadota</taxon>
        <taxon>Alphaproteobacteria</taxon>
        <taxon>Acetobacterales</taxon>
        <taxon>Roseomonadaceae</taxon>
        <taxon>Roseomonas</taxon>
    </lineage>
</organism>
<protein>
    <submittedName>
        <fullName evidence="8">Aminotransferase class I/II-fold pyridoxal phosphate-dependent enzyme</fullName>
    </submittedName>
    <submittedName>
        <fullName evidence="7">PLP-dependent aminotransferase family protein</fullName>
    </submittedName>
</protein>
<dbReference type="InterPro" id="IPR015421">
    <property type="entry name" value="PyrdxlP-dep_Trfase_major"/>
</dbReference>
<comment type="similarity">
    <text evidence="1">In the C-terminal section; belongs to the class-I pyridoxal-phosphate-dependent aminotransferase family.</text>
</comment>
<dbReference type="Pfam" id="PF00155">
    <property type="entry name" value="Aminotran_1_2"/>
    <property type="match status" value="1"/>
</dbReference>
<dbReference type="InterPro" id="IPR004839">
    <property type="entry name" value="Aminotransferase_I/II_large"/>
</dbReference>
<dbReference type="SUPFAM" id="SSF46785">
    <property type="entry name" value="Winged helix' DNA-binding domain"/>
    <property type="match status" value="1"/>
</dbReference>
<feature type="domain" description="HTH gntR-type" evidence="6">
    <location>
        <begin position="5"/>
        <end position="73"/>
    </location>
</feature>
<dbReference type="Gene3D" id="3.90.1150.10">
    <property type="entry name" value="Aspartate Aminotransferase, domain 1"/>
    <property type="match status" value="1"/>
</dbReference>
<sequence length="453" mass="47034">MTDFRILADTLARSLAEDVAAGRRRPGDRLLPSRDYAHRQGIAPSTASRVYAELVRRGVAVGEVGRGTFLRAAQGLPPVPAAEATPGGLVDLEVNFCVLPDQGSLLAPALARLATPGALQPLLSRASVVGDAASREATARLMARGGWMPEPDSLLFAGRGQQALSACFTALIAPGERLGLEAMTYSLGKGVAARLGLQIVPLAMDEQGVRPDAIATAHAAHPLRLLYLQPELHNPLGTTMPPARRQEVAALCRALGITAVEDSVYGFLSADAAPPLAAHAPEQVVLVDSLSKRVAPGMTLGFLSAPPALRQRLAAALRLGGWAAQGFALAAGVGWMQDGSVDALVLRKRQDAQRRNALAQQVLGGGGLTLRGDPSAYHLWLELPDPWRAETFVAAAARHRIAVSPAAEFAAGPGHAPDAVRLALAAPAEAALRPALETLLDLALAGPDAAAVG</sequence>
<dbReference type="InterPro" id="IPR015424">
    <property type="entry name" value="PyrdxlP-dep_Trfase"/>
</dbReference>
<dbReference type="SMART" id="SM00345">
    <property type="entry name" value="HTH_GNTR"/>
    <property type="match status" value="1"/>
</dbReference>
<dbReference type="AlphaFoldDB" id="A0A3A9JPN2"/>
<dbReference type="InterPro" id="IPR000524">
    <property type="entry name" value="Tscrpt_reg_HTH_GntR"/>
</dbReference>
<dbReference type="GO" id="GO:0030170">
    <property type="term" value="F:pyridoxal phosphate binding"/>
    <property type="evidence" value="ECO:0007669"/>
    <property type="project" value="InterPro"/>
</dbReference>
<keyword evidence="2" id="KW-0663">Pyridoxal phosphate</keyword>
<evidence type="ECO:0000313" key="10">
    <source>
        <dbReference type="Proteomes" id="UP000278036"/>
    </source>
</evidence>
<keyword evidence="7" id="KW-0808">Transferase</keyword>